<comment type="catalytic activity">
    <reaction evidence="12">
        <text>L-tyrosyl-[glycogenin] + UDP-alpha-D-glucose = alpha-D-glucosyl-L-tyrosyl-[glycogenin] + UDP + H(+)</text>
        <dbReference type="Rhea" id="RHEA:23360"/>
        <dbReference type="Rhea" id="RHEA-COMP:14604"/>
        <dbReference type="Rhea" id="RHEA-COMP:14605"/>
        <dbReference type="ChEBI" id="CHEBI:15378"/>
        <dbReference type="ChEBI" id="CHEBI:46858"/>
        <dbReference type="ChEBI" id="CHEBI:58223"/>
        <dbReference type="ChEBI" id="CHEBI:58885"/>
        <dbReference type="ChEBI" id="CHEBI:140573"/>
        <dbReference type="EC" id="2.4.1.186"/>
    </reaction>
</comment>
<feature type="region of interest" description="Disordered" evidence="14">
    <location>
        <begin position="571"/>
        <end position="628"/>
    </location>
</feature>
<gene>
    <name evidence="16" type="ORF">WICPIJ_000659</name>
</gene>
<dbReference type="FunFam" id="3.90.550.10:FF:000092">
    <property type="entry name" value="Glycogenin 2"/>
    <property type="match status" value="1"/>
</dbReference>
<dbReference type="InterPro" id="IPR002495">
    <property type="entry name" value="Glyco_trans_8"/>
</dbReference>
<reference evidence="16" key="2">
    <citation type="submission" date="2021-01" db="EMBL/GenBank/DDBJ databases">
        <authorList>
            <person name="Schikora-Tamarit M.A."/>
        </authorList>
    </citation>
    <scope>NUCLEOTIDE SEQUENCE</scope>
    <source>
        <strain evidence="16">CBS2887</strain>
    </source>
</reference>
<evidence type="ECO:0000256" key="2">
    <source>
        <dbReference type="ARBA" id="ARBA00004496"/>
    </source>
</evidence>
<evidence type="ECO:0000256" key="6">
    <source>
        <dbReference type="ARBA" id="ARBA00023056"/>
    </source>
</evidence>
<organism evidence="16 17">
    <name type="scientific">Wickerhamomyces pijperi</name>
    <name type="common">Yeast</name>
    <name type="synonym">Pichia pijperi</name>
    <dbReference type="NCBI Taxonomy" id="599730"/>
    <lineage>
        <taxon>Eukaryota</taxon>
        <taxon>Fungi</taxon>
        <taxon>Dikarya</taxon>
        <taxon>Ascomycota</taxon>
        <taxon>Saccharomycotina</taxon>
        <taxon>Saccharomycetes</taxon>
        <taxon>Phaffomycetales</taxon>
        <taxon>Wickerhamomycetaceae</taxon>
        <taxon>Wickerhamomyces</taxon>
    </lineage>
</organism>
<feature type="compositionally biased region" description="Polar residues" evidence="14">
    <location>
        <begin position="478"/>
        <end position="488"/>
    </location>
</feature>
<protein>
    <recommendedName>
        <fullName evidence="10">glycogenin glucosyltransferase</fullName>
        <ecNumber evidence="10">2.4.1.186</ecNumber>
    </recommendedName>
</protein>
<evidence type="ECO:0000313" key="16">
    <source>
        <dbReference type="EMBL" id="KAH3688353.1"/>
    </source>
</evidence>
<keyword evidence="6" id="KW-0320">Glycogen biosynthesis</keyword>
<feature type="compositionally biased region" description="Basic and acidic residues" evidence="14">
    <location>
        <begin position="460"/>
        <end position="469"/>
    </location>
</feature>
<evidence type="ECO:0000256" key="10">
    <source>
        <dbReference type="ARBA" id="ARBA00038934"/>
    </source>
</evidence>
<proteinExistence type="inferred from homology"/>
<comment type="subcellular location">
    <subcellularLocation>
        <location evidence="2">Cytoplasm</location>
    </subcellularLocation>
</comment>
<dbReference type="Proteomes" id="UP000774326">
    <property type="component" value="Unassembled WGS sequence"/>
</dbReference>
<name>A0A9P8TQM7_WICPI</name>
<evidence type="ECO:0000256" key="13">
    <source>
        <dbReference type="ARBA" id="ARBA00057883"/>
    </source>
</evidence>
<keyword evidence="4" id="KW-0808">Transferase</keyword>
<dbReference type="GO" id="GO:0008466">
    <property type="term" value="F:glycogenin glucosyltransferase activity"/>
    <property type="evidence" value="ECO:0007669"/>
    <property type="project" value="UniProtKB-EC"/>
</dbReference>
<feature type="chain" id="PRO_5040363784" description="glycogenin glucosyltransferase" evidence="15">
    <location>
        <begin position="21"/>
        <end position="655"/>
    </location>
</feature>
<comment type="caution">
    <text evidence="16">The sequence shown here is derived from an EMBL/GenBank/DDBJ whole genome shotgun (WGS) entry which is preliminary data.</text>
</comment>
<dbReference type="InterPro" id="IPR050587">
    <property type="entry name" value="GNT1/Glycosyltrans_8"/>
</dbReference>
<keyword evidence="15" id="KW-0732">Signal</keyword>
<dbReference type="GO" id="GO:0046872">
    <property type="term" value="F:metal ion binding"/>
    <property type="evidence" value="ECO:0007669"/>
    <property type="project" value="UniProtKB-KW"/>
</dbReference>
<evidence type="ECO:0000256" key="9">
    <source>
        <dbReference type="ARBA" id="ARBA00038162"/>
    </source>
</evidence>
<keyword evidence="17" id="KW-1185">Reference proteome</keyword>
<keyword evidence="5" id="KW-0479">Metal-binding</keyword>
<accession>A0A9P8TQM7</accession>
<evidence type="ECO:0000256" key="8">
    <source>
        <dbReference type="ARBA" id="ARBA00023211"/>
    </source>
</evidence>
<sequence length="655" mass="75792">MTNAIATLLFSASYLPGALILSKTLRQLGVPSDVKLVVLLAATLTEFQYQQLSASFDEIIEIRSINANQQSEELKLLQRPELFQTFSKVHVFKLTQFESLIYMDADTLPIKQICGLFREFEHLTENQIVASPDSGWPDIFNSGVFLIKPSLQIYNELLHKITNSVNPSFDGADQGLLNEFFQFDSPEQRQWIRLPFLYNVTPSIHYQYQPAYQFFEEEIHVVHFIGAVKPWHEPGLFGNLRDKWWLKYIEFYGHDMNIQKTIDGIDPVYYDPFVTEKSEHVTESVSHPQEEVSAIEEEHQADTHCYSAYQQEEQQQSQVESAHSKVEILTNPDSYTYFETIEEESNWNPAYEEPPKHGKPEAEHFPTDLNQYKDWQDTPQYYDNSRDSTVDKKVVSEPVDPEPVVLMNTQNSWTAPPIFPWEYEHRRVPATRVFTNIVTDPSQFHDPWESLPLLRKIRDKKQQEEEKQQQQRKLVVEPTNTRKSSVSMDVTEAERLKELEQFYDDINELGSVNETTAVVPGEADKDQGEFDMDEASQTVTIEPDFADMEEDEDELEKTLSEVVDDLHSLQSSEFETNNHSIDQIHSGYSTEEEDNGDYDITDEGIDSPMMDEPESAISALESNDDDESEYGFYQKTARIVEEGQIERDLMDELEV</sequence>
<keyword evidence="3" id="KW-0963">Cytoplasm</keyword>
<evidence type="ECO:0000256" key="12">
    <source>
        <dbReference type="ARBA" id="ARBA00052293"/>
    </source>
</evidence>
<feature type="region of interest" description="Disordered" evidence="14">
    <location>
        <begin position="460"/>
        <end position="489"/>
    </location>
</feature>
<comment type="function">
    <text evidence="13">Self-glucosylating initiator of glycogen synthesis. It catalyzes the formation of a short alpha (1,4)-glucosyl chain covalently attached via a glucose 1-O-tyrosyl linkage to internal tyrosine residues and these chains act as primers for the elongation reaction catalyzed by glycogen synthase.</text>
</comment>
<evidence type="ECO:0000256" key="4">
    <source>
        <dbReference type="ARBA" id="ARBA00022679"/>
    </source>
</evidence>
<keyword evidence="7" id="KW-0325">Glycoprotein</keyword>
<evidence type="ECO:0000256" key="14">
    <source>
        <dbReference type="SAM" id="MobiDB-lite"/>
    </source>
</evidence>
<feature type="compositionally biased region" description="Polar residues" evidence="14">
    <location>
        <begin position="571"/>
        <end position="589"/>
    </location>
</feature>
<dbReference type="GO" id="GO:0005737">
    <property type="term" value="C:cytoplasm"/>
    <property type="evidence" value="ECO:0007669"/>
    <property type="project" value="UniProtKB-SubCell"/>
</dbReference>
<evidence type="ECO:0000256" key="5">
    <source>
        <dbReference type="ARBA" id="ARBA00022723"/>
    </source>
</evidence>
<comment type="cofactor">
    <cofactor evidence="1">
        <name>Mn(2+)</name>
        <dbReference type="ChEBI" id="CHEBI:29035"/>
    </cofactor>
</comment>
<feature type="compositionally biased region" description="Acidic residues" evidence="14">
    <location>
        <begin position="590"/>
        <end position="614"/>
    </location>
</feature>
<feature type="compositionally biased region" description="Acidic residues" evidence="14">
    <location>
        <begin position="544"/>
        <end position="553"/>
    </location>
</feature>
<dbReference type="OrthoDB" id="2014201at2759"/>
<dbReference type="EC" id="2.4.1.186" evidence="10"/>
<evidence type="ECO:0000256" key="15">
    <source>
        <dbReference type="SAM" id="SignalP"/>
    </source>
</evidence>
<keyword evidence="8" id="KW-0464">Manganese</keyword>
<dbReference type="AlphaFoldDB" id="A0A9P8TQM7"/>
<dbReference type="Pfam" id="PF01501">
    <property type="entry name" value="Glyco_transf_8"/>
    <property type="match status" value="1"/>
</dbReference>
<dbReference type="Gene3D" id="3.90.550.10">
    <property type="entry name" value="Spore Coat Polysaccharide Biosynthesis Protein SpsA, Chain A"/>
    <property type="match status" value="1"/>
</dbReference>
<reference evidence="16" key="1">
    <citation type="journal article" date="2021" name="Open Biol.">
        <title>Shared evolutionary footprints suggest mitochondrial oxidative damage underlies multiple complex I losses in fungi.</title>
        <authorList>
            <person name="Schikora-Tamarit M.A."/>
            <person name="Marcet-Houben M."/>
            <person name="Nosek J."/>
            <person name="Gabaldon T."/>
        </authorList>
    </citation>
    <scope>NUCLEOTIDE SEQUENCE</scope>
    <source>
        <strain evidence="16">CBS2887</strain>
    </source>
</reference>
<evidence type="ECO:0000256" key="7">
    <source>
        <dbReference type="ARBA" id="ARBA00023180"/>
    </source>
</evidence>
<dbReference type="CDD" id="cd02537">
    <property type="entry name" value="GT8_Glycogenin"/>
    <property type="match status" value="1"/>
</dbReference>
<evidence type="ECO:0000256" key="1">
    <source>
        <dbReference type="ARBA" id="ARBA00001936"/>
    </source>
</evidence>
<evidence type="ECO:0000313" key="17">
    <source>
        <dbReference type="Proteomes" id="UP000774326"/>
    </source>
</evidence>
<comment type="catalytic activity">
    <reaction evidence="11">
        <text>[1,4-alpha-D-glucosyl](n)-L-tyrosyl-[glycogenin] + UDP-alpha-D-glucose = [1,4-alpha-D-glucosyl](n+1)-L-tyrosyl-[glycogenin] + UDP + H(+)</text>
        <dbReference type="Rhea" id="RHEA:56560"/>
        <dbReference type="Rhea" id="RHEA-COMP:14606"/>
        <dbReference type="Rhea" id="RHEA-COMP:14607"/>
        <dbReference type="ChEBI" id="CHEBI:15378"/>
        <dbReference type="ChEBI" id="CHEBI:58223"/>
        <dbReference type="ChEBI" id="CHEBI:58885"/>
        <dbReference type="ChEBI" id="CHEBI:140574"/>
        <dbReference type="EC" id="2.4.1.186"/>
    </reaction>
</comment>
<evidence type="ECO:0000256" key="11">
    <source>
        <dbReference type="ARBA" id="ARBA00050886"/>
    </source>
</evidence>
<comment type="similarity">
    <text evidence="9">Belongs to the glycosyltransferase 8 family. Glycogenin subfamily.</text>
</comment>
<evidence type="ECO:0000256" key="3">
    <source>
        <dbReference type="ARBA" id="ARBA00022490"/>
    </source>
</evidence>
<dbReference type="SUPFAM" id="SSF53448">
    <property type="entry name" value="Nucleotide-diphospho-sugar transferases"/>
    <property type="match status" value="1"/>
</dbReference>
<dbReference type="GO" id="GO:0005978">
    <property type="term" value="P:glycogen biosynthetic process"/>
    <property type="evidence" value="ECO:0007669"/>
    <property type="project" value="UniProtKB-KW"/>
</dbReference>
<dbReference type="PANTHER" id="PTHR11183">
    <property type="entry name" value="GLYCOGENIN SUBFAMILY MEMBER"/>
    <property type="match status" value="1"/>
</dbReference>
<dbReference type="InterPro" id="IPR029044">
    <property type="entry name" value="Nucleotide-diphossugar_trans"/>
</dbReference>
<dbReference type="EMBL" id="JAEUBG010000385">
    <property type="protein sequence ID" value="KAH3688353.1"/>
    <property type="molecule type" value="Genomic_DNA"/>
</dbReference>
<feature type="region of interest" description="Disordered" evidence="14">
    <location>
        <begin position="533"/>
        <end position="553"/>
    </location>
</feature>
<feature type="signal peptide" evidence="15">
    <location>
        <begin position="1"/>
        <end position="20"/>
    </location>
</feature>